<keyword evidence="2" id="KW-0560">Oxidoreductase</keyword>
<dbReference type="PANTHER" id="PTHR42659:SF9">
    <property type="entry name" value="XANTHINE DEHYDROGENASE FAD-BINDING SUBUNIT XDHB-RELATED"/>
    <property type="match status" value="1"/>
</dbReference>
<dbReference type="PANTHER" id="PTHR42659">
    <property type="entry name" value="XANTHINE DEHYDROGENASE SUBUNIT C-RELATED"/>
    <property type="match status" value="1"/>
</dbReference>
<dbReference type="Proteomes" id="UP000515856">
    <property type="component" value="Chromosome"/>
</dbReference>
<dbReference type="Pfam" id="PF00941">
    <property type="entry name" value="FAD_binding_5"/>
    <property type="match status" value="1"/>
</dbReference>
<dbReference type="InterPro" id="IPR051312">
    <property type="entry name" value="Diverse_Substr_Oxidored"/>
</dbReference>
<dbReference type="EMBL" id="CP060636">
    <property type="protein sequence ID" value="QNM11846.1"/>
    <property type="molecule type" value="Genomic_DNA"/>
</dbReference>
<dbReference type="GO" id="GO:0071949">
    <property type="term" value="F:FAD binding"/>
    <property type="evidence" value="ECO:0007669"/>
    <property type="project" value="InterPro"/>
</dbReference>
<dbReference type="InterPro" id="IPR016166">
    <property type="entry name" value="FAD-bd_PCMH"/>
</dbReference>
<accession>A0A7G9GM14</accession>
<organism evidence="4 5">
    <name type="scientific">[Eubacterium] hominis</name>
    <dbReference type="NCBI Taxonomy" id="2764325"/>
    <lineage>
        <taxon>Bacteria</taxon>
        <taxon>Bacillati</taxon>
        <taxon>Bacillota</taxon>
        <taxon>Erysipelotrichia</taxon>
        <taxon>Erysipelotrichales</taxon>
        <taxon>Erysipelotrichaceae</taxon>
        <taxon>Amedibacillus</taxon>
    </lineage>
</organism>
<dbReference type="PROSITE" id="PS51387">
    <property type="entry name" value="FAD_PCMH"/>
    <property type="match status" value="1"/>
</dbReference>
<feature type="domain" description="FAD-binding PCMH-type" evidence="3">
    <location>
        <begin position="5"/>
        <end position="168"/>
    </location>
</feature>
<sequence>MEGVSDLQILQYVKPKGLEEAYTLLTKNKNNQIIAGMMWLKMQERSIPTGIDLSDLGLDQIKEDEHGFAIGAMTTLRELELHPGLNALTDGLFQSAFQDIVGVQFRNMATLGGSLYSRFGFSDILSVLLVLDCDVYLYHTGKVNIKDYAQMKYERDILTHIYIRKEQLETLFLCMRKSATDISTLNMAIAKTKDAYRISIGARPKRAMRFDFPLDCDVETMKQSICDDLFADNMRGSKAYRIALKNAFLEKAMKQLGGCVCR</sequence>
<dbReference type="KEGG" id="ehn:H9Q80_16615"/>
<dbReference type="SUPFAM" id="SSF56176">
    <property type="entry name" value="FAD-binding/transporter-associated domain-like"/>
    <property type="match status" value="1"/>
</dbReference>
<dbReference type="InterPro" id="IPR002346">
    <property type="entry name" value="Mopterin_DH_FAD-bd"/>
</dbReference>
<dbReference type="AlphaFoldDB" id="A0A7G9GM14"/>
<evidence type="ECO:0000256" key="1">
    <source>
        <dbReference type="ARBA" id="ARBA00022630"/>
    </source>
</evidence>
<name>A0A7G9GM14_9FIRM</name>
<protein>
    <submittedName>
        <fullName evidence="4">FAD binding domain-containing protein</fullName>
    </submittedName>
</protein>
<dbReference type="InterPro" id="IPR016169">
    <property type="entry name" value="FAD-bd_PCMH_sub2"/>
</dbReference>
<dbReference type="Gene3D" id="3.30.465.10">
    <property type="match status" value="1"/>
</dbReference>
<evidence type="ECO:0000313" key="4">
    <source>
        <dbReference type="EMBL" id="QNM11846.1"/>
    </source>
</evidence>
<dbReference type="InterPro" id="IPR036318">
    <property type="entry name" value="FAD-bd_PCMH-like_sf"/>
</dbReference>
<evidence type="ECO:0000256" key="2">
    <source>
        <dbReference type="ARBA" id="ARBA00023002"/>
    </source>
</evidence>
<evidence type="ECO:0000259" key="3">
    <source>
        <dbReference type="PROSITE" id="PS51387"/>
    </source>
</evidence>
<proteinExistence type="predicted"/>
<gene>
    <name evidence="4" type="ORF">H9Q80_16615</name>
</gene>
<keyword evidence="5" id="KW-1185">Reference proteome</keyword>
<evidence type="ECO:0000313" key="5">
    <source>
        <dbReference type="Proteomes" id="UP000515856"/>
    </source>
</evidence>
<dbReference type="GO" id="GO:0016491">
    <property type="term" value="F:oxidoreductase activity"/>
    <property type="evidence" value="ECO:0007669"/>
    <property type="project" value="UniProtKB-KW"/>
</dbReference>
<reference evidence="4 5" key="1">
    <citation type="submission" date="2020-08" db="EMBL/GenBank/DDBJ databases">
        <authorList>
            <person name="Liu C."/>
            <person name="Sun Q."/>
        </authorList>
    </citation>
    <scope>NUCLEOTIDE SEQUENCE [LARGE SCALE GENOMIC DNA]</scope>
    <source>
        <strain evidence="4 5">NSJ-61</strain>
    </source>
</reference>
<keyword evidence="1" id="KW-0285">Flavoprotein</keyword>